<keyword evidence="8 14" id="KW-0479">Metal-binding</keyword>
<dbReference type="GO" id="GO:0020037">
    <property type="term" value="F:heme binding"/>
    <property type="evidence" value="ECO:0007669"/>
    <property type="project" value="InterPro"/>
</dbReference>
<feature type="domain" description="Cytochrome oxidase subunit I profile" evidence="16">
    <location>
        <begin position="1"/>
        <end position="261"/>
    </location>
</feature>
<comment type="function">
    <text evidence="14">Component of the cytochrome c oxidase, the last enzyme in the mitochondrial electron transport chain which drives oxidative phosphorylation. The respiratory chain contains 3 multisubunit complexes succinate dehydrogenase (complex II, CII), ubiquinol-cytochrome c oxidoreductase (cytochrome b-c1 complex, complex III, CIII) and cytochrome c oxidase (complex IV, CIV), that cooperate to transfer electrons derived from NADH and succinate to molecular oxygen, creating an electrochemical gradient over the inner membrane that drives transmembrane transport and the ATP synthase. Cytochrome c oxidase is the component of the respiratory chain that catalyzes the reduction of oxygen to water. Electrons originating from reduced cytochrome c in the intermembrane space (IMS) are transferred via the dinuclear copper A center (CU(A)) of subunit 2 and heme A of subunit 1 to the active site in subunit 1, a binuclear center (BNC) formed by heme A3 and copper B (CU(B)). The BNC reduces molecular oxygen to 2 water molecules using 4 electrons from cytochrome c in the IMS and 4 protons from the mitochondrial matrix.</text>
</comment>
<dbReference type="PROSITE" id="PS50855">
    <property type="entry name" value="COX1"/>
    <property type="match status" value="1"/>
</dbReference>
<evidence type="ECO:0000256" key="15">
    <source>
        <dbReference type="SAM" id="Phobius"/>
    </source>
</evidence>
<evidence type="ECO:0000256" key="1">
    <source>
        <dbReference type="ARBA" id="ARBA00001971"/>
    </source>
</evidence>
<comment type="subcellular location">
    <subcellularLocation>
        <location evidence="2 14">Mitochondrion inner membrane</location>
        <topology evidence="2 14">Multi-pass membrane protein</topology>
    </subcellularLocation>
</comment>
<dbReference type="PANTHER" id="PTHR10422:SF18">
    <property type="entry name" value="CYTOCHROME C OXIDASE SUBUNIT 1"/>
    <property type="match status" value="1"/>
</dbReference>
<evidence type="ECO:0000256" key="3">
    <source>
        <dbReference type="ARBA" id="ARBA00004673"/>
    </source>
</evidence>
<evidence type="ECO:0000256" key="9">
    <source>
        <dbReference type="ARBA" id="ARBA00022792"/>
    </source>
</evidence>
<keyword evidence="12 14" id="KW-0496">Mitochondrion</keyword>
<evidence type="ECO:0000256" key="7">
    <source>
        <dbReference type="ARBA" id="ARBA00022660"/>
    </source>
</evidence>
<feature type="transmembrane region" description="Helical" evidence="15">
    <location>
        <begin position="21"/>
        <end position="40"/>
    </location>
</feature>
<dbReference type="GO" id="GO:0005743">
    <property type="term" value="C:mitochondrial inner membrane"/>
    <property type="evidence" value="ECO:0007669"/>
    <property type="project" value="UniProtKB-SubCell"/>
</dbReference>
<dbReference type="AlphaFoldDB" id="Q9B942"/>
<comment type="similarity">
    <text evidence="4 14">Belongs to the heme-copper respiratory oxidase family.</text>
</comment>
<geneLocation type="mitochondrion" evidence="17"/>
<feature type="transmembrane region" description="Helical" evidence="15">
    <location>
        <begin position="85"/>
        <end position="105"/>
    </location>
</feature>
<accession>Q9B942</accession>
<dbReference type="GO" id="GO:0046872">
    <property type="term" value="F:metal ion binding"/>
    <property type="evidence" value="ECO:0007669"/>
    <property type="project" value="UniProtKB-KW"/>
</dbReference>
<dbReference type="InterPro" id="IPR023616">
    <property type="entry name" value="Cyt_c_oxase-like_su1_dom"/>
</dbReference>
<reference evidence="17" key="1">
    <citation type="journal article" date="2001" name="Syst. Biol.">
        <title>Phylogenetic relationships of fig wasps pollinating functionally dioecious Ficus based on mitochondrial DNA sequences and morphology.</title>
        <authorList>
            <person name="Weiblen G.D."/>
        </authorList>
    </citation>
    <scope>NUCLEOTIDE SEQUENCE</scope>
    <source>
        <strain evidence="17">GW821</strain>
    </source>
</reference>
<proteinExistence type="inferred from homology"/>
<dbReference type="Pfam" id="PF00115">
    <property type="entry name" value="COX1"/>
    <property type="match status" value="1"/>
</dbReference>
<dbReference type="UniPathway" id="UPA00705"/>
<keyword evidence="14" id="KW-0813">Transport</keyword>
<dbReference type="PRINTS" id="PR01165">
    <property type="entry name" value="CYCOXIDASEI"/>
</dbReference>
<dbReference type="InterPro" id="IPR000883">
    <property type="entry name" value="Cyt_C_Oxase_1"/>
</dbReference>
<keyword evidence="7 14" id="KW-0679">Respiratory chain</keyword>
<feature type="transmembrane region" description="Helical" evidence="15">
    <location>
        <begin position="125"/>
        <end position="151"/>
    </location>
</feature>
<feature type="transmembrane region" description="Helical" evidence="15">
    <location>
        <begin position="52"/>
        <end position="73"/>
    </location>
</feature>
<evidence type="ECO:0000256" key="12">
    <source>
        <dbReference type="ARBA" id="ARBA00023128"/>
    </source>
</evidence>
<comment type="catalytic activity">
    <reaction evidence="13">
        <text>4 Fe(II)-[cytochrome c] + O2 + 8 H(+)(in) = 4 Fe(III)-[cytochrome c] + 2 H2O + 4 H(+)(out)</text>
        <dbReference type="Rhea" id="RHEA:11436"/>
        <dbReference type="Rhea" id="RHEA-COMP:10350"/>
        <dbReference type="Rhea" id="RHEA-COMP:14399"/>
        <dbReference type="ChEBI" id="CHEBI:15377"/>
        <dbReference type="ChEBI" id="CHEBI:15378"/>
        <dbReference type="ChEBI" id="CHEBI:15379"/>
        <dbReference type="ChEBI" id="CHEBI:29033"/>
        <dbReference type="ChEBI" id="CHEBI:29034"/>
        <dbReference type="EC" id="7.1.1.9"/>
    </reaction>
    <physiologicalReaction direction="left-to-right" evidence="13">
        <dbReference type="Rhea" id="RHEA:11437"/>
    </physiologicalReaction>
</comment>
<evidence type="ECO:0000256" key="6">
    <source>
        <dbReference type="ARBA" id="ARBA00015947"/>
    </source>
</evidence>
<evidence type="ECO:0000259" key="16">
    <source>
        <dbReference type="PROSITE" id="PS50855"/>
    </source>
</evidence>
<dbReference type="Gene3D" id="1.20.210.10">
    <property type="entry name" value="Cytochrome c oxidase-like, subunit I domain"/>
    <property type="match status" value="1"/>
</dbReference>
<comment type="cofactor">
    <cofactor evidence="1">
        <name>heme</name>
        <dbReference type="ChEBI" id="CHEBI:30413"/>
    </cofactor>
</comment>
<keyword evidence="15" id="KW-1133">Transmembrane helix</keyword>
<organism evidence="17">
    <name type="scientific">Dolichoris inornata</name>
    <dbReference type="NCBI Taxonomy" id="130021"/>
    <lineage>
        <taxon>Eukaryota</taxon>
        <taxon>Metazoa</taxon>
        <taxon>Ecdysozoa</taxon>
        <taxon>Arthropoda</taxon>
        <taxon>Hexapoda</taxon>
        <taxon>Insecta</taxon>
        <taxon>Pterygota</taxon>
        <taxon>Neoptera</taxon>
        <taxon>Endopterygota</taxon>
        <taxon>Hymenoptera</taxon>
        <taxon>Apocrita</taxon>
        <taxon>Proctotrupomorpha</taxon>
        <taxon>Chalcidoidea</taxon>
        <taxon>Agaonidae</taxon>
        <taxon>Agaoninae</taxon>
        <taxon>Dolichoris</taxon>
    </lineage>
</organism>
<dbReference type="GO" id="GO:0015990">
    <property type="term" value="P:electron transport coupled proton transport"/>
    <property type="evidence" value="ECO:0007669"/>
    <property type="project" value="TreeGrafter"/>
</dbReference>
<dbReference type="InterPro" id="IPR036927">
    <property type="entry name" value="Cyt_c_oxase-like_su1_sf"/>
</dbReference>
<feature type="non-terminal residue" evidence="17">
    <location>
        <position position="1"/>
    </location>
</feature>
<name>Q9B942_9HYME</name>
<keyword evidence="14 15" id="KW-0472">Membrane</keyword>
<evidence type="ECO:0000256" key="5">
    <source>
        <dbReference type="ARBA" id="ARBA00011164"/>
    </source>
</evidence>
<evidence type="ECO:0000256" key="14">
    <source>
        <dbReference type="RuleBase" id="RU000369"/>
    </source>
</evidence>
<dbReference type="EMBL" id="AF200395">
    <property type="protein sequence ID" value="AAK00095.1"/>
    <property type="molecule type" value="Genomic_DNA"/>
</dbReference>
<dbReference type="EC" id="7.1.1.9" evidence="14"/>
<feature type="transmembrane region" description="Helical" evidence="15">
    <location>
        <begin position="163"/>
        <end position="181"/>
    </location>
</feature>
<keyword evidence="11 14" id="KW-0249">Electron transport</keyword>
<sequence>GVMSYKNNMESMEKEIFSKISMIYAMASIGVLGFIVWSHNMFSVGMNVDTRAYFTAATMIIAIPTGIKVFSWMSSTMGMKNKMSVEILSIWGFIMLFTIGGLTGIVLSNSSLDMIFHDTYYVVAYFHYVLSMGAVYSIFGSFIYWIPLFTGLTMNKMMLKGQFFMMFIGVNITFFPHHFLGMSGMPRRYSDYPDTYLSWNIISSFGSMMTLMSMYYFSVIVWEAFVSQRIIIFSKKINNYLDRMNNYPALMHSINEAPKVTENIWFYPGKYAKEIEDWNKKNKHPYWYLPQSHDERFAEYPKIREI</sequence>
<keyword evidence="10" id="KW-1278">Translocase</keyword>
<evidence type="ECO:0000256" key="10">
    <source>
        <dbReference type="ARBA" id="ARBA00022967"/>
    </source>
</evidence>
<keyword evidence="14 15" id="KW-0812">Transmembrane</keyword>
<evidence type="ECO:0000256" key="13">
    <source>
        <dbReference type="ARBA" id="ARBA00049512"/>
    </source>
</evidence>
<feature type="transmembrane region" description="Helical" evidence="15">
    <location>
        <begin position="201"/>
        <end position="226"/>
    </location>
</feature>
<keyword evidence="14" id="KW-0408">Iron</keyword>
<keyword evidence="14" id="KW-0349">Heme</keyword>
<comment type="pathway">
    <text evidence="3 14">Energy metabolism; oxidative phosphorylation.</text>
</comment>
<keyword evidence="14" id="KW-0186">Copper</keyword>
<dbReference type="SUPFAM" id="SSF81442">
    <property type="entry name" value="Cytochrome c oxidase subunit I-like"/>
    <property type="match status" value="1"/>
</dbReference>
<protein>
    <recommendedName>
        <fullName evidence="6 14">Cytochrome c oxidase subunit 1</fullName>
        <ecNumber evidence="14">7.1.1.9</ecNumber>
    </recommendedName>
</protein>
<evidence type="ECO:0000256" key="4">
    <source>
        <dbReference type="ARBA" id="ARBA00009578"/>
    </source>
</evidence>
<evidence type="ECO:0000256" key="11">
    <source>
        <dbReference type="ARBA" id="ARBA00022982"/>
    </source>
</evidence>
<evidence type="ECO:0000256" key="8">
    <source>
        <dbReference type="ARBA" id="ARBA00022723"/>
    </source>
</evidence>
<dbReference type="PANTHER" id="PTHR10422">
    <property type="entry name" value="CYTOCHROME C OXIDASE SUBUNIT 1"/>
    <property type="match status" value="1"/>
</dbReference>
<keyword evidence="9 14" id="KW-0999">Mitochondrion inner membrane</keyword>
<dbReference type="GO" id="GO:0004129">
    <property type="term" value="F:cytochrome-c oxidase activity"/>
    <property type="evidence" value="ECO:0007669"/>
    <property type="project" value="UniProtKB-EC"/>
</dbReference>
<evidence type="ECO:0000313" key="17">
    <source>
        <dbReference type="EMBL" id="AAK00095.1"/>
    </source>
</evidence>
<dbReference type="GO" id="GO:0006123">
    <property type="term" value="P:mitochondrial electron transport, cytochrome c to oxygen"/>
    <property type="evidence" value="ECO:0007669"/>
    <property type="project" value="TreeGrafter"/>
</dbReference>
<comment type="subunit">
    <text evidence="5">Component of the cytochrome c oxidase (complex IV, CIV), a multisubunit enzyme composed of a catalytic core of 3 subunits and several supernumerary subunits. The complex exists as a monomer or a dimer and forms supercomplexes (SCs) in the inner mitochondrial membrane with ubiquinol-cytochrome c oxidoreductase (cytochrome b-c1 complex, complex III, CIII).</text>
</comment>
<evidence type="ECO:0000256" key="2">
    <source>
        <dbReference type="ARBA" id="ARBA00004448"/>
    </source>
</evidence>